<sequence length="977" mass="107709">MIDDLTKFISLILILLLFGLALILINANFVLASSPACIPSLQYANLIKAPDNPAVYAVLGNRKYKIPNEKIFLSYGFKWEDIKTASSKKIDSYSNIKLVKIENDPTVYYINSKKNLKKAHATAAVFLDYGNKWEDIVIINEATLNFYNNISLVKAVGEPTVYVLDKNKRNPIISAKEFESKGYKWDEIVEISKMDLESYSLLATNELQSANMLPIQQEESLGSPLSETRPKLDIAISGSSKDLFIAAGSIGKFLELRLTSLQGVSAINGITVSTFGLILNDDIGSVYLNDKENEYFSYKTNLSDKKARFIFEEPLILTEGEIKILAVKAAINAKSDIAYKTVGFSINKSEDIMTDSLIYGSFPMLGFQKEIRAGENVIGSVEISPVKLNFSQINPGAKNQKVAEFVLREKSGNEDILIEKTAFYIRGEIKPSDLINIDLVDENRKILSTATWIESDGRVEFDCGDNPLRIRKNSSKSIFLQADILGKGDKKFEFIIKDASDVKITGVSTQAELISSIEKSESGYNSLSIKKGAIFAYLNQNEAEDLIAGAKDAVLATFDFKGMNADIALKNFNLTLNLIGAPLTGDLKIINSKTKESLYAINAERLAKERTQEINLSPAQKINMGGILRLEIRADIPEEIKPDTSYSITLDKFGFDDLQNELFIIKFQQISSNPLTVKKSALYITPEEIEGSHTAGSVNVLIGQFTFQANQSEDIYLKYISVKSQEGYDEATAASGFYNFRINLGRTTDNEPLKIPIGFILKSPYRISAGSSITVKIYADTYPTVSGNTVALTISGIDAYGKNSGAKPKIEGLNKNSSPVAFSKISAELNKNPDFAGTEVLCGKNIKIGSFIVQGSGEDMQVKEITVETSGESDIISYQNGYSRLQLKNGNRTLGTISKPLPEFNIFKTNFKMEKGETTVIDVYVDIPECCDCDDKYLQIIMSGIKSYGVSSKVIPESPRSAISNKVKVICDCGETD</sequence>
<dbReference type="STRING" id="1797985.A2Y83_04085"/>
<organism evidence="1 2">
    <name type="scientific">Candidatus Falkowbacteria bacterium RBG_13_39_14</name>
    <dbReference type="NCBI Taxonomy" id="1797985"/>
    <lineage>
        <taxon>Bacteria</taxon>
        <taxon>Candidatus Falkowiibacteriota</taxon>
    </lineage>
</organism>
<evidence type="ECO:0000313" key="1">
    <source>
        <dbReference type="EMBL" id="OGF22220.1"/>
    </source>
</evidence>
<name>A0A1F5S673_9BACT</name>
<accession>A0A1F5S673</accession>
<dbReference type="Proteomes" id="UP000178323">
    <property type="component" value="Unassembled WGS sequence"/>
</dbReference>
<dbReference type="EMBL" id="MFFS01000035">
    <property type="protein sequence ID" value="OGF22220.1"/>
    <property type="molecule type" value="Genomic_DNA"/>
</dbReference>
<dbReference type="AlphaFoldDB" id="A0A1F5S673"/>
<protein>
    <submittedName>
        <fullName evidence="1">Uncharacterized protein</fullName>
    </submittedName>
</protein>
<proteinExistence type="predicted"/>
<evidence type="ECO:0000313" key="2">
    <source>
        <dbReference type="Proteomes" id="UP000178323"/>
    </source>
</evidence>
<reference evidence="1 2" key="1">
    <citation type="journal article" date="2016" name="Nat. Commun.">
        <title>Thousands of microbial genomes shed light on interconnected biogeochemical processes in an aquifer system.</title>
        <authorList>
            <person name="Anantharaman K."/>
            <person name="Brown C.T."/>
            <person name="Hug L.A."/>
            <person name="Sharon I."/>
            <person name="Castelle C.J."/>
            <person name="Probst A.J."/>
            <person name="Thomas B.C."/>
            <person name="Singh A."/>
            <person name="Wilkins M.J."/>
            <person name="Karaoz U."/>
            <person name="Brodie E.L."/>
            <person name="Williams K.H."/>
            <person name="Hubbard S.S."/>
            <person name="Banfield J.F."/>
        </authorList>
    </citation>
    <scope>NUCLEOTIDE SEQUENCE [LARGE SCALE GENOMIC DNA]</scope>
</reference>
<comment type="caution">
    <text evidence="1">The sequence shown here is derived from an EMBL/GenBank/DDBJ whole genome shotgun (WGS) entry which is preliminary data.</text>
</comment>
<gene>
    <name evidence="1" type="ORF">A2Y83_04085</name>
</gene>